<organism evidence="2 3">
    <name type="scientific">Granulosicoccus antarcticus IMCC3135</name>
    <dbReference type="NCBI Taxonomy" id="1192854"/>
    <lineage>
        <taxon>Bacteria</taxon>
        <taxon>Pseudomonadati</taxon>
        <taxon>Pseudomonadota</taxon>
        <taxon>Gammaproteobacteria</taxon>
        <taxon>Chromatiales</taxon>
        <taxon>Granulosicoccaceae</taxon>
        <taxon>Granulosicoccus</taxon>
    </lineage>
</organism>
<dbReference type="RefSeq" id="WP_088919783.1">
    <property type="nucleotide sequence ID" value="NZ_CP018632.1"/>
</dbReference>
<dbReference type="KEGG" id="gai:IMCC3135_23635"/>
<sequence>MGVLHSRALMLMKVEGNQIVERKPIWLGKYQRVRDVQQGPDGWIYVAVQSPEGTIIRLVP</sequence>
<dbReference type="InterPro" id="IPR012938">
    <property type="entry name" value="Glc/Sorbosone_DH"/>
</dbReference>
<reference evidence="2 3" key="1">
    <citation type="submission" date="2016-12" db="EMBL/GenBank/DDBJ databases">
        <authorList>
            <person name="Song W.-J."/>
            <person name="Kurnit D.M."/>
        </authorList>
    </citation>
    <scope>NUCLEOTIDE SEQUENCE [LARGE SCALE GENOMIC DNA]</scope>
    <source>
        <strain evidence="2 3">IMCC3135</strain>
    </source>
</reference>
<proteinExistence type="predicted"/>
<feature type="domain" description="Glucose/Sorbosone dehydrogenase" evidence="1">
    <location>
        <begin position="1"/>
        <end position="57"/>
    </location>
</feature>
<dbReference type="InterPro" id="IPR011042">
    <property type="entry name" value="6-blade_b-propeller_TolB-like"/>
</dbReference>
<evidence type="ECO:0000313" key="3">
    <source>
        <dbReference type="Proteomes" id="UP000250079"/>
    </source>
</evidence>
<dbReference type="Proteomes" id="UP000250079">
    <property type="component" value="Chromosome"/>
</dbReference>
<dbReference type="GO" id="GO:0016491">
    <property type="term" value="F:oxidoreductase activity"/>
    <property type="evidence" value="ECO:0007669"/>
    <property type="project" value="UniProtKB-KW"/>
</dbReference>
<dbReference type="EC" id="1.1.5.-" evidence="2"/>
<protein>
    <submittedName>
        <fullName evidence="2">Soluble aldose sugar dehydrogenase YliI</fullName>
        <ecNumber evidence="2">1.1.5.-</ecNumber>
    </submittedName>
</protein>
<evidence type="ECO:0000313" key="2">
    <source>
        <dbReference type="EMBL" id="ASJ74796.1"/>
    </source>
</evidence>
<evidence type="ECO:0000259" key="1">
    <source>
        <dbReference type="Pfam" id="PF07995"/>
    </source>
</evidence>
<name>A0A2Z2NTH5_9GAMM</name>
<accession>A0A2Z2NTH5</accession>
<dbReference type="EMBL" id="CP018632">
    <property type="protein sequence ID" value="ASJ74796.1"/>
    <property type="molecule type" value="Genomic_DNA"/>
</dbReference>
<gene>
    <name evidence="2" type="primary">yliI_5</name>
    <name evidence="2" type="ORF">IMCC3135_23635</name>
</gene>
<dbReference type="Gene3D" id="2.120.10.30">
    <property type="entry name" value="TolB, C-terminal domain"/>
    <property type="match status" value="1"/>
</dbReference>
<dbReference type="AlphaFoldDB" id="A0A2Z2NTH5"/>
<keyword evidence="3" id="KW-1185">Reference proteome</keyword>
<keyword evidence="2" id="KW-0560">Oxidoreductase</keyword>
<dbReference type="Pfam" id="PF07995">
    <property type="entry name" value="GSDH"/>
    <property type="match status" value="1"/>
</dbReference>